<accession>B1V7G9</accession>
<sequence>MNFYVGRSDNVNLVFVFNDFEIWIPTKIYDENVFNKKEMKDFLGTLNLTVIDKSLLEKGIKKLDQIINVVGIEKYIETLRFE</sequence>
<dbReference type="Proteomes" id="UP000003188">
    <property type="component" value="Unassembled WGS sequence"/>
</dbReference>
<proteinExistence type="predicted"/>
<name>B1V7G9_CLOPF</name>
<comment type="caution">
    <text evidence="1">The sequence shown here is derived from an EMBL/GenBank/DDBJ whole genome shotgun (WGS) entry which is preliminary data.</text>
</comment>
<dbReference type="EMBL" id="ABOO01000062">
    <property type="protein sequence ID" value="EDT70239.1"/>
    <property type="molecule type" value="Genomic_DNA"/>
</dbReference>
<protein>
    <submittedName>
        <fullName evidence="1">Uncharacterized protein</fullName>
    </submittedName>
</protein>
<organism evidence="1 2">
    <name type="scientific">Clostridium perfringens D str. JGS1721</name>
    <dbReference type="NCBI Taxonomy" id="488537"/>
    <lineage>
        <taxon>Bacteria</taxon>
        <taxon>Bacillati</taxon>
        <taxon>Bacillota</taxon>
        <taxon>Clostridia</taxon>
        <taxon>Eubacteriales</taxon>
        <taxon>Clostridiaceae</taxon>
        <taxon>Clostridium</taxon>
    </lineage>
</organism>
<evidence type="ECO:0000313" key="2">
    <source>
        <dbReference type="Proteomes" id="UP000003188"/>
    </source>
</evidence>
<dbReference type="AlphaFoldDB" id="B1V7G9"/>
<gene>
    <name evidence="1" type="ORF">CJD_A0422</name>
</gene>
<evidence type="ECO:0000313" key="1">
    <source>
        <dbReference type="EMBL" id="EDT70239.1"/>
    </source>
</evidence>
<dbReference type="RefSeq" id="WP_003476344.1">
    <property type="nucleotide sequence ID" value="NZ_ABOO01000062.1"/>
</dbReference>
<reference evidence="1 2" key="1">
    <citation type="submission" date="2008-03" db="EMBL/GenBank/DDBJ databases">
        <authorList>
            <person name="Paulsen I."/>
            <person name="Sebastian Y."/>
        </authorList>
    </citation>
    <scope>NUCLEOTIDE SEQUENCE [LARGE SCALE GENOMIC DNA]</scope>
    <source>
        <strain evidence="2">D str. JGS1721</strain>
    </source>
</reference>